<evidence type="ECO:0000256" key="8">
    <source>
        <dbReference type="SAM" id="MobiDB-lite"/>
    </source>
</evidence>
<proteinExistence type="predicted"/>
<protein>
    <submittedName>
        <fullName evidence="11 12">Uncharacterized protein isoform X1</fullName>
    </submittedName>
</protein>
<keyword evidence="4" id="KW-0862">Zinc</keyword>
<dbReference type="PANTHER" id="PTHR32166:SF105">
    <property type="entry name" value="HAT DIMERIZATION DOMAIN-CONTAINING PROTEIN"/>
    <property type="match status" value="1"/>
</dbReference>
<dbReference type="InterPro" id="IPR003656">
    <property type="entry name" value="Znf_BED"/>
</dbReference>
<gene>
    <name evidence="11 12" type="primary">LOC110790973</name>
</gene>
<dbReference type="KEGG" id="soe:110790973"/>
<accession>A0A9R0ILT9</accession>
<feature type="region of interest" description="Disordered" evidence="8">
    <location>
        <begin position="210"/>
        <end position="239"/>
    </location>
</feature>
<evidence type="ECO:0000313" key="11">
    <source>
        <dbReference type="RefSeq" id="XP_021851417.2"/>
    </source>
</evidence>
<organism evidence="10 11">
    <name type="scientific">Spinacia oleracea</name>
    <name type="common">Spinach</name>
    <dbReference type="NCBI Taxonomy" id="3562"/>
    <lineage>
        <taxon>Eukaryota</taxon>
        <taxon>Viridiplantae</taxon>
        <taxon>Streptophyta</taxon>
        <taxon>Embryophyta</taxon>
        <taxon>Tracheophyta</taxon>
        <taxon>Spermatophyta</taxon>
        <taxon>Magnoliopsida</taxon>
        <taxon>eudicotyledons</taxon>
        <taxon>Gunneridae</taxon>
        <taxon>Pentapetalae</taxon>
        <taxon>Caryophyllales</taxon>
        <taxon>Chenopodiaceae</taxon>
        <taxon>Chenopodioideae</taxon>
        <taxon>Anserineae</taxon>
        <taxon>Spinacia</taxon>
    </lineage>
</organism>
<evidence type="ECO:0000256" key="1">
    <source>
        <dbReference type="ARBA" id="ARBA00004123"/>
    </source>
</evidence>
<dbReference type="RefSeq" id="XP_021851417.2">
    <property type="nucleotide sequence ID" value="XM_021995725.2"/>
</dbReference>
<dbReference type="GO" id="GO:0003677">
    <property type="term" value="F:DNA binding"/>
    <property type="evidence" value="ECO:0007669"/>
    <property type="project" value="UniProtKB-KW"/>
</dbReference>
<dbReference type="PROSITE" id="PS50808">
    <property type="entry name" value="ZF_BED"/>
    <property type="match status" value="2"/>
</dbReference>
<keyword evidence="5" id="KW-0238">DNA-binding</keyword>
<feature type="domain" description="BED-type" evidence="9">
    <location>
        <begin position="12"/>
        <end position="68"/>
    </location>
</feature>
<evidence type="ECO:0000256" key="2">
    <source>
        <dbReference type="ARBA" id="ARBA00022723"/>
    </source>
</evidence>
<dbReference type="GO" id="GO:0046983">
    <property type="term" value="F:protein dimerization activity"/>
    <property type="evidence" value="ECO:0007669"/>
    <property type="project" value="InterPro"/>
</dbReference>
<evidence type="ECO:0000313" key="12">
    <source>
        <dbReference type="RefSeq" id="XP_021851418.2"/>
    </source>
</evidence>
<dbReference type="Pfam" id="PF05699">
    <property type="entry name" value="Dimer_Tnp_hAT"/>
    <property type="match status" value="1"/>
</dbReference>
<dbReference type="GeneID" id="110790973"/>
<sequence>MMGEMAPLRPAGYVDPGWDHGTAQDEKKKKVKCNYCGKVVSGGIYRLKQHLARVSGEVTYCERAPEDVYLRMRENLEGCRSNKKPKLSENDEHAYLNFQSPDDGDGYDDDDAMENIGYRRKGKKVMNDKSLVLNLNPLRSLGYVDPGWEHGIAQDERKKKVKCNYCGKIVSGGINRFKQHLARIPGEVAPCKNAPDEVFLKIKENMKWHRTGRKHRRPDAKETPSFFVHSDDEPDEDEPEEDILHHLSKDSVVIGDKRLSKDVRRGFGGMSSGSCSEMYFKKPRLNSSVLKASMSHMPLAYKHGIRPKEDWNLTGSCGSNKRNRKEVVSAICEFFYYAGIPMQAADSLSFQKMLELVSHHGPGLIGPSSRLISGRFLQDELSTVKSYLAEYRTCWAVTGCSIMADSWKNSQGRTLINFLVSCPRGVYFVSLVDATEVVDDPSSLFKLLDTVVDEIGEENVVQVVTQNTSSYKTAGKMLEEKRKKLFWTPCAAYCIDRILADFAKIKLVGECIEKAQKVTKFIYNRIWLLNLMKKEFTEGQDILRPAITRYAANFTNLQGIFDQRISLKGMFQSNKWLYCRLSRSDDGKEVERTVLNASFWKKMQHVLKSVDPILQALHKVDSNSNLSMPYVYSDIVRAKLAIKSMHGDDARKYGPYWNVIDSHLSSLFYHPLCVAAYSLNPAYRYRPDYQANPEVVRGLNECIVRLEPDRGRQVSASMQISDFISAKADFGTELAISTRTELDPAVWWQQHGVNCLELQRLAVRILSQTCSSIGCEHNWGIYDEIHCERENRLAHKKLNDFVYAHYNLRLRERQIRQSNELMSLDSALLEGLLDDWVVETGRQAMQDDEQDIFDHEDGYNYDILEYDDGNSDILRRGSLDMVTLADVEPMEVHPNAGPATDDDAELNFLDDDLTD</sequence>
<evidence type="ECO:0000256" key="4">
    <source>
        <dbReference type="ARBA" id="ARBA00022833"/>
    </source>
</evidence>
<reference evidence="10" key="1">
    <citation type="journal article" date="2021" name="Nat. Commun.">
        <title>Genomic analyses provide insights into spinach domestication and the genetic basis of agronomic traits.</title>
        <authorList>
            <person name="Cai X."/>
            <person name="Sun X."/>
            <person name="Xu C."/>
            <person name="Sun H."/>
            <person name="Wang X."/>
            <person name="Ge C."/>
            <person name="Zhang Z."/>
            <person name="Wang Q."/>
            <person name="Fei Z."/>
            <person name="Jiao C."/>
            <person name="Wang Q."/>
        </authorList>
    </citation>
    <scope>NUCLEOTIDE SEQUENCE [LARGE SCALE GENOMIC DNA]</scope>
    <source>
        <strain evidence="10">cv. Varoflay</strain>
    </source>
</reference>
<dbReference type="InterPro" id="IPR007021">
    <property type="entry name" value="DUF659"/>
</dbReference>
<evidence type="ECO:0000256" key="7">
    <source>
        <dbReference type="PROSITE-ProRule" id="PRU00027"/>
    </source>
</evidence>
<dbReference type="GO" id="GO:0005634">
    <property type="term" value="C:nucleus"/>
    <property type="evidence" value="ECO:0007669"/>
    <property type="project" value="UniProtKB-SubCell"/>
</dbReference>
<keyword evidence="2" id="KW-0479">Metal-binding</keyword>
<comment type="subcellular location">
    <subcellularLocation>
        <location evidence="1">Nucleus</location>
    </subcellularLocation>
</comment>
<dbReference type="InterPro" id="IPR008906">
    <property type="entry name" value="HATC_C_dom"/>
</dbReference>
<keyword evidence="10" id="KW-1185">Reference proteome</keyword>
<reference evidence="11 12" key="2">
    <citation type="submission" date="2025-05" db="UniProtKB">
        <authorList>
            <consortium name="RefSeq"/>
        </authorList>
    </citation>
    <scope>IDENTIFICATION</scope>
    <source>
        <tissue evidence="11 12">Leaf</tissue>
    </source>
</reference>
<dbReference type="SUPFAM" id="SSF53098">
    <property type="entry name" value="Ribonuclease H-like"/>
    <property type="match status" value="1"/>
</dbReference>
<dbReference type="Pfam" id="PF02892">
    <property type="entry name" value="zf-BED"/>
    <property type="match status" value="2"/>
</dbReference>
<evidence type="ECO:0000256" key="3">
    <source>
        <dbReference type="ARBA" id="ARBA00022771"/>
    </source>
</evidence>
<keyword evidence="3 7" id="KW-0863">Zinc-finger</keyword>
<evidence type="ECO:0000256" key="5">
    <source>
        <dbReference type="ARBA" id="ARBA00023125"/>
    </source>
</evidence>
<dbReference type="RefSeq" id="XP_021851418.2">
    <property type="nucleotide sequence ID" value="XM_021995726.2"/>
</dbReference>
<evidence type="ECO:0000259" key="9">
    <source>
        <dbReference type="PROSITE" id="PS50808"/>
    </source>
</evidence>
<dbReference type="Proteomes" id="UP000813463">
    <property type="component" value="Chromosome 3"/>
</dbReference>
<dbReference type="InterPro" id="IPR012337">
    <property type="entry name" value="RNaseH-like_sf"/>
</dbReference>
<feature type="domain" description="BED-type" evidence="9">
    <location>
        <begin position="142"/>
        <end position="198"/>
    </location>
</feature>
<dbReference type="PANTHER" id="PTHR32166">
    <property type="entry name" value="OSJNBA0013A04.12 PROTEIN"/>
    <property type="match status" value="1"/>
</dbReference>
<dbReference type="AlphaFoldDB" id="A0A9R0ILT9"/>
<keyword evidence="6" id="KW-0539">Nucleus</keyword>
<evidence type="ECO:0000256" key="6">
    <source>
        <dbReference type="ARBA" id="ARBA00023242"/>
    </source>
</evidence>
<dbReference type="GO" id="GO:0008270">
    <property type="term" value="F:zinc ion binding"/>
    <property type="evidence" value="ECO:0007669"/>
    <property type="project" value="UniProtKB-KW"/>
</dbReference>
<dbReference type="Pfam" id="PF04937">
    <property type="entry name" value="DUF659"/>
    <property type="match status" value="1"/>
</dbReference>
<name>A0A9R0ILT9_SPIOL</name>
<evidence type="ECO:0000313" key="10">
    <source>
        <dbReference type="Proteomes" id="UP000813463"/>
    </source>
</evidence>